<name>A0A917X1U9_9ACTN</name>
<dbReference type="Pfam" id="PF04909">
    <property type="entry name" value="Amidohydro_2"/>
    <property type="match status" value="1"/>
</dbReference>
<dbReference type="EMBL" id="BMPI01000034">
    <property type="protein sequence ID" value="GGM51903.1"/>
    <property type="molecule type" value="Genomic_DNA"/>
</dbReference>
<dbReference type="PANTHER" id="PTHR43569:SF2">
    <property type="entry name" value="AMIDOHYDROLASE-RELATED DOMAIN-CONTAINING PROTEIN"/>
    <property type="match status" value="1"/>
</dbReference>
<dbReference type="InterPro" id="IPR006680">
    <property type="entry name" value="Amidohydro-rel"/>
</dbReference>
<dbReference type="SUPFAM" id="SSF51556">
    <property type="entry name" value="Metallo-dependent hydrolases"/>
    <property type="match status" value="1"/>
</dbReference>
<dbReference type="Gene3D" id="3.20.20.140">
    <property type="entry name" value="Metal-dependent hydrolases"/>
    <property type="match status" value="1"/>
</dbReference>
<organism evidence="3 4">
    <name type="scientific">Dactylosporangium sucinum</name>
    <dbReference type="NCBI Taxonomy" id="1424081"/>
    <lineage>
        <taxon>Bacteria</taxon>
        <taxon>Bacillati</taxon>
        <taxon>Actinomycetota</taxon>
        <taxon>Actinomycetes</taxon>
        <taxon>Micromonosporales</taxon>
        <taxon>Micromonosporaceae</taxon>
        <taxon>Dactylosporangium</taxon>
    </lineage>
</organism>
<proteinExistence type="inferred from homology"/>
<reference evidence="3" key="1">
    <citation type="journal article" date="2014" name="Int. J. Syst. Evol. Microbiol.">
        <title>Complete genome sequence of Corynebacterium casei LMG S-19264T (=DSM 44701T), isolated from a smear-ripened cheese.</title>
        <authorList>
            <consortium name="US DOE Joint Genome Institute (JGI-PGF)"/>
            <person name="Walter F."/>
            <person name="Albersmeier A."/>
            <person name="Kalinowski J."/>
            <person name="Ruckert C."/>
        </authorList>
    </citation>
    <scope>NUCLEOTIDE SEQUENCE</scope>
    <source>
        <strain evidence="3">JCM 19831</strain>
    </source>
</reference>
<dbReference type="InterPro" id="IPR032466">
    <property type="entry name" value="Metal_Hydrolase"/>
</dbReference>
<dbReference type="InterPro" id="IPR052350">
    <property type="entry name" value="Metallo-dep_Lactonases"/>
</dbReference>
<evidence type="ECO:0000256" key="1">
    <source>
        <dbReference type="ARBA" id="ARBA00038310"/>
    </source>
</evidence>
<dbReference type="Proteomes" id="UP000642070">
    <property type="component" value="Unassembled WGS sequence"/>
</dbReference>
<protein>
    <submittedName>
        <fullName evidence="3">Amidohydrolase</fullName>
    </submittedName>
</protein>
<evidence type="ECO:0000313" key="3">
    <source>
        <dbReference type="EMBL" id="GGM51903.1"/>
    </source>
</evidence>
<comment type="similarity">
    <text evidence="1">Belongs to the metallo-dependent hydrolases superfamily.</text>
</comment>
<accession>A0A917X1U9</accession>
<reference evidence="3" key="2">
    <citation type="submission" date="2020-09" db="EMBL/GenBank/DDBJ databases">
        <authorList>
            <person name="Sun Q."/>
            <person name="Ohkuma M."/>
        </authorList>
    </citation>
    <scope>NUCLEOTIDE SEQUENCE</scope>
    <source>
        <strain evidence="3">JCM 19831</strain>
    </source>
</reference>
<dbReference type="AlphaFoldDB" id="A0A917X1U9"/>
<sequence>MGGRVIVDAHHHLWRPERGYTWLNDPALAGIRRAFTPDELRVELAGAKVDRTVLVEGGRCHVDEAAEFLGYAADTAEIVGVVAWADVADPELAATIAGFRRLRGGELLVGIRSQVQGEADPAYLDRADVRRGLATVAAAGLAFDLVIRVDQLSAAARAAAAVPELRLVLDHLGKPRIDEGTAGLRDWRGPFTDLAGNANVTCKLSGMVTEAGPGWTHEQLRPFVDVAVTEFGAGRLMFGSDWPVCLLAASYGDVRIALEQVLPPPAWDEVFGGTAARTYGLAVDR</sequence>
<feature type="domain" description="Amidohydrolase-related" evidence="2">
    <location>
        <begin position="7"/>
        <end position="281"/>
    </location>
</feature>
<gene>
    <name evidence="3" type="ORF">GCM10007977_062000</name>
</gene>
<evidence type="ECO:0000259" key="2">
    <source>
        <dbReference type="Pfam" id="PF04909"/>
    </source>
</evidence>
<evidence type="ECO:0000313" key="4">
    <source>
        <dbReference type="Proteomes" id="UP000642070"/>
    </source>
</evidence>
<keyword evidence="4" id="KW-1185">Reference proteome</keyword>
<dbReference type="PANTHER" id="PTHR43569">
    <property type="entry name" value="AMIDOHYDROLASE"/>
    <property type="match status" value="1"/>
</dbReference>
<comment type="caution">
    <text evidence="3">The sequence shown here is derived from an EMBL/GenBank/DDBJ whole genome shotgun (WGS) entry which is preliminary data.</text>
</comment>
<dbReference type="GO" id="GO:0016787">
    <property type="term" value="F:hydrolase activity"/>
    <property type="evidence" value="ECO:0007669"/>
    <property type="project" value="InterPro"/>
</dbReference>